<dbReference type="PIRSF" id="PIRSF004505">
    <property type="entry name" value="MT_bac"/>
    <property type="match status" value="1"/>
</dbReference>
<dbReference type="Pfam" id="PF02590">
    <property type="entry name" value="SPOUT_MTase"/>
    <property type="match status" value="1"/>
</dbReference>
<keyword evidence="5" id="KW-0963">Cytoplasm</keyword>
<keyword evidence="1 5" id="KW-0489">Methyltransferase</keyword>
<evidence type="ECO:0000256" key="4">
    <source>
        <dbReference type="ARBA" id="ARBA00038303"/>
    </source>
</evidence>
<dbReference type="SUPFAM" id="SSF75217">
    <property type="entry name" value="alpha/beta knot"/>
    <property type="match status" value="1"/>
</dbReference>
<feature type="binding site" evidence="5">
    <location>
        <position position="75"/>
    </location>
    <ligand>
        <name>S-adenosyl-L-methionine</name>
        <dbReference type="ChEBI" id="CHEBI:59789"/>
    </ligand>
</feature>
<dbReference type="PANTHER" id="PTHR33603">
    <property type="entry name" value="METHYLTRANSFERASE"/>
    <property type="match status" value="1"/>
</dbReference>
<dbReference type="EC" id="2.1.1.177" evidence="5"/>
<dbReference type="Proteomes" id="UP000710385">
    <property type="component" value="Unassembled WGS sequence"/>
</dbReference>
<gene>
    <name evidence="5" type="primary">rlmH</name>
    <name evidence="6" type="ORF">HS096_02245</name>
</gene>
<evidence type="ECO:0000313" key="7">
    <source>
        <dbReference type="Proteomes" id="UP000710385"/>
    </source>
</evidence>
<comment type="function">
    <text evidence="5">Specifically methylates the pseudouridine at position 1915 (m3Psi1915) in 23S rRNA.</text>
</comment>
<evidence type="ECO:0000256" key="5">
    <source>
        <dbReference type="HAMAP-Rule" id="MF_00658"/>
    </source>
</evidence>
<dbReference type="InterPro" id="IPR003742">
    <property type="entry name" value="RlmH-like"/>
</dbReference>
<comment type="similarity">
    <text evidence="4 5">Belongs to the RNA methyltransferase RlmH family.</text>
</comment>
<dbReference type="GO" id="GO:0005737">
    <property type="term" value="C:cytoplasm"/>
    <property type="evidence" value="ECO:0007669"/>
    <property type="project" value="UniProtKB-SubCell"/>
</dbReference>
<dbReference type="Gene3D" id="3.40.1280.10">
    <property type="match status" value="1"/>
</dbReference>
<name>A0A928Y6J5_UNCKA</name>
<comment type="subcellular location">
    <subcellularLocation>
        <location evidence="5">Cytoplasm</location>
    </subcellularLocation>
</comment>
<dbReference type="CDD" id="cd18081">
    <property type="entry name" value="RlmH-like"/>
    <property type="match status" value="1"/>
</dbReference>
<protein>
    <recommendedName>
        <fullName evidence="5">Ribosomal RNA large subunit methyltransferase H</fullName>
        <ecNumber evidence="5">2.1.1.177</ecNumber>
    </recommendedName>
    <alternativeName>
        <fullName evidence="5">23S rRNA (pseudouridine1915-N3)-methyltransferase</fullName>
    </alternativeName>
    <alternativeName>
        <fullName evidence="5">23S rRNA m3Psi1915 methyltransferase</fullName>
    </alternativeName>
    <alternativeName>
        <fullName evidence="5">rRNA (pseudouridine-N3-)-methyltransferase RlmH</fullName>
    </alternativeName>
</protein>
<keyword evidence="3 5" id="KW-0949">S-adenosyl-L-methionine</keyword>
<dbReference type="AlphaFoldDB" id="A0A928Y6J5"/>
<dbReference type="GO" id="GO:0070038">
    <property type="term" value="F:rRNA (pseudouridine-N3-)-methyltransferase activity"/>
    <property type="evidence" value="ECO:0007669"/>
    <property type="project" value="UniProtKB-UniRule"/>
</dbReference>
<sequence length="156" mass="17496">MKTIHIRAIGRLPEPWQREAESMYSARLKSFTKLEIVELPEGQKGSAKPDAEHTKIAESASLLRGVRDNAFVVALDETGTEMNSASFSQKLSEWSDRYPVIFIIGGSWGLHQDAKKRANASLSFGKITLPHGLVRIVLLEQLYRACMIENGRAYHK</sequence>
<dbReference type="EMBL" id="JABTTY010000001">
    <property type="protein sequence ID" value="MBE7525189.1"/>
    <property type="molecule type" value="Genomic_DNA"/>
</dbReference>
<accession>A0A928Y6J5</accession>
<comment type="catalytic activity">
    <reaction evidence="5">
        <text>pseudouridine(1915) in 23S rRNA + S-adenosyl-L-methionine = N(3)-methylpseudouridine(1915) in 23S rRNA + S-adenosyl-L-homocysteine + H(+)</text>
        <dbReference type="Rhea" id="RHEA:42752"/>
        <dbReference type="Rhea" id="RHEA-COMP:10221"/>
        <dbReference type="Rhea" id="RHEA-COMP:10222"/>
        <dbReference type="ChEBI" id="CHEBI:15378"/>
        <dbReference type="ChEBI" id="CHEBI:57856"/>
        <dbReference type="ChEBI" id="CHEBI:59789"/>
        <dbReference type="ChEBI" id="CHEBI:65314"/>
        <dbReference type="ChEBI" id="CHEBI:74486"/>
        <dbReference type="EC" id="2.1.1.177"/>
    </reaction>
</comment>
<dbReference type="InterPro" id="IPR029028">
    <property type="entry name" value="Alpha/beta_knot_MTases"/>
</dbReference>
<dbReference type="PANTHER" id="PTHR33603:SF1">
    <property type="entry name" value="RIBOSOMAL RNA LARGE SUBUNIT METHYLTRANSFERASE H"/>
    <property type="match status" value="1"/>
</dbReference>
<dbReference type="HAMAP" id="MF_00658">
    <property type="entry name" value="23SrRNA_methyltr_H"/>
    <property type="match status" value="1"/>
</dbReference>
<evidence type="ECO:0000313" key="6">
    <source>
        <dbReference type="EMBL" id="MBE7525189.1"/>
    </source>
</evidence>
<keyword evidence="5" id="KW-0698">rRNA processing</keyword>
<evidence type="ECO:0000256" key="1">
    <source>
        <dbReference type="ARBA" id="ARBA00022603"/>
    </source>
</evidence>
<evidence type="ECO:0000256" key="2">
    <source>
        <dbReference type="ARBA" id="ARBA00022679"/>
    </source>
</evidence>
<evidence type="ECO:0000256" key="3">
    <source>
        <dbReference type="ARBA" id="ARBA00022691"/>
    </source>
</evidence>
<feature type="binding site" evidence="5">
    <location>
        <position position="105"/>
    </location>
    <ligand>
        <name>S-adenosyl-L-methionine</name>
        <dbReference type="ChEBI" id="CHEBI:59789"/>
    </ligand>
</feature>
<feature type="binding site" evidence="5">
    <location>
        <begin position="124"/>
        <end position="129"/>
    </location>
    <ligand>
        <name>S-adenosyl-L-methionine</name>
        <dbReference type="ChEBI" id="CHEBI:59789"/>
    </ligand>
</feature>
<comment type="caution">
    <text evidence="6">The sequence shown here is derived from an EMBL/GenBank/DDBJ whole genome shotgun (WGS) entry which is preliminary data.</text>
</comment>
<dbReference type="InterPro" id="IPR029026">
    <property type="entry name" value="tRNA_m1G_MTases_N"/>
</dbReference>
<proteinExistence type="inferred from homology"/>
<organism evidence="6 7">
    <name type="scientific">candidate division WWE3 bacterium</name>
    <dbReference type="NCBI Taxonomy" id="2053526"/>
    <lineage>
        <taxon>Bacteria</taxon>
        <taxon>Katanobacteria</taxon>
    </lineage>
</organism>
<comment type="subunit">
    <text evidence="5">Homodimer.</text>
</comment>
<reference evidence="6" key="1">
    <citation type="submission" date="2020-05" db="EMBL/GenBank/DDBJ databases">
        <title>High-Quality Genomes of Partial-Nitritation/Anammox System by Hierarchical Clustering Based Hybrid Assembly.</title>
        <authorList>
            <person name="Liu L."/>
            <person name="Wang Y."/>
            <person name="Che Y."/>
            <person name="Chen Y."/>
            <person name="Xia Y."/>
            <person name="Luo R."/>
            <person name="Cheng S.H."/>
            <person name="Zheng C."/>
            <person name="Zhang T."/>
        </authorList>
    </citation>
    <scope>NUCLEOTIDE SEQUENCE</scope>
    <source>
        <strain evidence="6">H1_PAT1</strain>
    </source>
</reference>
<keyword evidence="2 5" id="KW-0808">Transferase</keyword>